<proteinExistence type="predicted"/>
<reference evidence="1 2" key="2">
    <citation type="submission" date="2023-06" db="EMBL/GenBank/DDBJ databases">
        <title>New species of Caulobacter bacteriophages in the Kronosvirus genus that infect the plant growth-promoting Caulobacter strain CBR1.</title>
        <authorList>
            <person name="Mohammadi T."/>
            <person name="Millwood A."/>
        </authorList>
    </citation>
    <scope>NUCLEOTIDE SEQUENCE [LARGE SCALE GENOMIC DNA]</scope>
</reference>
<dbReference type="EMBL" id="OQ330850">
    <property type="protein sequence ID" value="WDS38362.1"/>
    <property type="molecule type" value="Genomic_DNA"/>
</dbReference>
<gene>
    <name evidence="1" type="ORF">TMCBR4_gp053</name>
</gene>
<keyword evidence="2" id="KW-1185">Reference proteome</keyword>
<evidence type="ECO:0000313" key="1">
    <source>
        <dbReference type="EMBL" id="WDS38362.1"/>
    </source>
</evidence>
<protein>
    <submittedName>
        <fullName evidence="1">Uncharacterized protein</fullName>
    </submittedName>
</protein>
<reference evidence="1 2" key="1">
    <citation type="submission" date="2023-01" db="EMBL/GenBank/DDBJ databases">
        <authorList>
            <person name="Ely B."/>
        </authorList>
    </citation>
    <scope>NUCLEOTIDE SEQUENCE [LARGE SCALE GENOMIC DNA]</scope>
</reference>
<organism evidence="1 2">
    <name type="scientific">Caulobacter phage TMCBR4</name>
    <dbReference type="NCBI Taxonomy" id="3028191"/>
    <lineage>
        <taxon>Viruses</taxon>
        <taxon>Duplodnaviria</taxon>
        <taxon>Heunggongvirae</taxon>
        <taxon>Uroviricota</taxon>
        <taxon>Caudoviricetes</taxon>
        <taxon>Caudoviricetes incertae sedis</taxon>
        <taxon>Kronosvirus</taxon>
        <taxon>Kronosvirus elgin</taxon>
    </lineage>
</organism>
<name>A0AAF0CIU7_9CAUD</name>
<dbReference type="Proteomes" id="UP001219524">
    <property type="component" value="Segment"/>
</dbReference>
<sequence>MTAIDYMPDPLVVPVTFTVKAGAYEGTATVEGLPSHVGSLLAVTFGKALTERVRQIADKGMSPERDREYTKGQLATAGIAYLQAANAINEIGHDCEAPSPEQVGVDWPDGWDWAMFKPFDSDQSSRVADQLRCLEKAAALILAEHMRVSAEAADEAACAADERRAEGR</sequence>
<accession>A0AAF0CIU7</accession>
<evidence type="ECO:0000313" key="2">
    <source>
        <dbReference type="Proteomes" id="UP001219524"/>
    </source>
</evidence>